<dbReference type="SUPFAM" id="SSF53623">
    <property type="entry name" value="MurD-like peptide ligases, catalytic domain"/>
    <property type="match status" value="1"/>
</dbReference>
<comment type="pathway">
    <text evidence="2 7 8">Cell wall biogenesis; peptidoglycan biosynthesis.</text>
</comment>
<dbReference type="GO" id="GO:0005524">
    <property type="term" value="F:ATP binding"/>
    <property type="evidence" value="ECO:0007669"/>
    <property type="project" value="UniProtKB-UniRule"/>
</dbReference>
<accession>A0A4Y8WPK1</accession>
<dbReference type="Pfam" id="PF21377">
    <property type="entry name" value="MurD_N"/>
    <property type="match status" value="1"/>
</dbReference>
<dbReference type="SUPFAM" id="SSF51984">
    <property type="entry name" value="MurCD N-terminal domain"/>
    <property type="match status" value="1"/>
</dbReference>
<dbReference type="Gene3D" id="3.40.1190.10">
    <property type="entry name" value="Mur-like, catalytic domain"/>
    <property type="match status" value="1"/>
</dbReference>
<evidence type="ECO:0000256" key="8">
    <source>
        <dbReference type="RuleBase" id="RU003664"/>
    </source>
</evidence>
<dbReference type="GO" id="GO:0008764">
    <property type="term" value="F:UDP-N-acetylmuramoylalanine-D-glutamate ligase activity"/>
    <property type="evidence" value="ECO:0007669"/>
    <property type="project" value="UniProtKB-UniRule"/>
</dbReference>
<dbReference type="GO" id="GO:0009252">
    <property type="term" value="P:peptidoglycan biosynthetic process"/>
    <property type="evidence" value="ECO:0007669"/>
    <property type="project" value="UniProtKB-UniRule"/>
</dbReference>
<dbReference type="InterPro" id="IPR036615">
    <property type="entry name" value="Mur_ligase_C_dom_sf"/>
</dbReference>
<evidence type="ECO:0000256" key="4">
    <source>
        <dbReference type="ARBA" id="ARBA00022598"/>
    </source>
</evidence>
<dbReference type="InterPro" id="IPR005762">
    <property type="entry name" value="MurD"/>
</dbReference>
<dbReference type="NCBIfam" id="TIGR01087">
    <property type="entry name" value="murD"/>
    <property type="match status" value="1"/>
</dbReference>
<keyword evidence="12" id="KW-1185">Reference proteome</keyword>
<dbReference type="AlphaFoldDB" id="A0A4Y8WPK1"/>
<keyword evidence="5 7" id="KW-0547">Nucleotide-binding</keyword>
<dbReference type="InterPro" id="IPR036565">
    <property type="entry name" value="Mur-like_cat_sf"/>
</dbReference>
<dbReference type="Pfam" id="PF02875">
    <property type="entry name" value="Mur_ligase_C"/>
    <property type="match status" value="1"/>
</dbReference>
<keyword evidence="3 7" id="KW-0963">Cytoplasm</keyword>
<keyword evidence="4 7" id="KW-0436">Ligase</keyword>
<dbReference type="OrthoDB" id="9809796at2"/>
<comment type="caution">
    <text evidence="11">The sequence shown here is derived from an EMBL/GenBank/DDBJ whole genome shotgun (WGS) entry which is preliminary data.</text>
</comment>
<evidence type="ECO:0000256" key="6">
    <source>
        <dbReference type="ARBA" id="ARBA00022840"/>
    </source>
</evidence>
<name>A0A4Y8WPK1_9PORP</name>
<dbReference type="Gene3D" id="3.90.190.20">
    <property type="entry name" value="Mur ligase, C-terminal domain"/>
    <property type="match status" value="1"/>
</dbReference>
<dbReference type="GO" id="GO:0051301">
    <property type="term" value="P:cell division"/>
    <property type="evidence" value="ECO:0007669"/>
    <property type="project" value="UniProtKB-KW"/>
</dbReference>
<evidence type="ECO:0000256" key="3">
    <source>
        <dbReference type="ARBA" id="ARBA00022490"/>
    </source>
</evidence>
<protein>
    <recommendedName>
        <fullName evidence="7 8">UDP-N-acetylmuramoylalanine--D-glutamate ligase</fullName>
        <ecNumber evidence="7 8">6.3.2.9</ecNumber>
    </recommendedName>
    <alternativeName>
        <fullName evidence="7">D-glutamic acid-adding enzyme</fullName>
    </alternativeName>
    <alternativeName>
        <fullName evidence="7">UDP-N-acetylmuramoyl-L-alanyl-D-glutamate synthetase</fullName>
    </alternativeName>
</protein>
<keyword evidence="6 7" id="KW-0067">ATP-binding</keyword>
<dbReference type="EMBL" id="SPNC01000081">
    <property type="protein sequence ID" value="TFH94851.1"/>
    <property type="molecule type" value="Genomic_DNA"/>
</dbReference>
<feature type="domain" description="Mur ligase C-terminal" evidence="9">
    <location>
        <begin position="322"/>
        <end position="437"/>
    </location>
</feature>
<dbReference type="HAMAP" id="MF_00639">
    <property type="entry name" value="MurD"/>
    <property type="match status" value="1"/>
</dbReference>
<dbReference type="InterPro" id="IPR004101">
    <property type="entry name" value="Mur_ligase_C"/>
</dbReference>
<evidence type="ECO:0000313" key="11">
    <source>
        <dbReference type="EMBL" id="TFH94851.1"/>
    </source>
</evidence>
<dbReference type="Pfam" id="PF08245">
    <property type="entry name" value="Mur_ligase_M"/>
    <property type="match status" value="1"/>
</dbReference>
<dbReference type="Proteomes" id="UP000297225">
    <property type="component" value="Unassembled WGS sequence"/>
</dbReference>
<keyword evidence="7 8" id="KW-0132">Cell division</keyword>
<feature type="domain" description="Mur ligase central" evidence="10">
    <location>
        <begin position="122"/>
        <end position="297"/>
    </location>
</feature>
<comment type="function">
    <text evidence="7 8">Cell wall formation. Catalyzes the addition of glutamate to the nucleotide precursor UDP-N-acetylmuramoyl-L-alanine (UMA).</text>
</comment>
<dbReference type="GO" id="GO:0071555">
    <property type="term" value="P:cell wall organization"/>
    <property type="evidence" value="ECO:0007669"/>
    <property type="project" value="UniProtKB-KW"/>
</dbReference>
<comment type="catalytic activity">
    <reaction evidence="7 8">
        <text>UDP-N-acetyl-alpha-D-muramoyl-L-alanine + D-glutamate + ATP = UDP-N-acetyl-alpha-D-muramoyl-L-alanyl-D-glutamate + ADP + phosphate + H(+)</text>
        <dbReference type="Rhea" id="RHEA:16429"/>
        <dbReference type="ChEBI" id="CHEBI:15378"/>
        <dbReference type="ChEBI" id="CHEBI:29986"/>
        <dbReference type="ChEBI" id="CHEBI:30616"/>
        <dbReference type="ChEBI" id="CHEBI:43474"/>
        <dbReference type="ChEBI" id="CHEBI:83898"/>
        <dbReference type="ChEBI" id="CHEBI:83900"/>
        <dbReference type="ChEBI" id="CHEBI:456216"/>
        <dbReference type="EC" id="6.3.2.9"/>
    </reaction>
</comment>
<feature type="binding site" evidence="7">
    <location>
        <begin position="124"/>
        <end position="130"/>
    </location>
    <ligand>
        <name>ATP</name>
        <dbReference type="ChEBI" id="CHEBI:30616"/>
    </ligand>
</feature>
<dbReference type="UniPathway" id="UPA00219"/>
<evidence type="ECO:0000256" key="5">
    <source>
        <dbReference type="ARBA" id="ARBA00022741"/>
    </source>
</evidence>
<organism evidence="11 12">
    <name type="scientific">Porphyromonas levii</name>
    <dbReference type="NCBI Taxonomy" id="28114"/>
    <lineage>
        <taxon>Bacteria</taxon>
        <taxon>Pseudomonadati</taxon>
        <taxon>Bacteroidota</taxon>
        <taxon>Bacteroidia</taxon>
        <taxon>Bacteroidales</taxon>
        <taxon>Porphyromonadaceae</taxon>
        <taxon>Porphyromonas</taxon>
    </lineage>
</organism>
<dbReference type="PANTHER" id="PTHR43692:SF1">
    <property type="entry name" value="UDP-N-ACETYLMURAMOYLALANINE--D-GLUTAMATE LIGASE"/>
    <property type="match status" value="1"/>
</dbReference>
<evidence type="ECO:0000259" key="9">
    <source>
        <dbReference type="Pfam" id="PF02875"/>
    </source>
</evidence>
<proteinExistence type="inferred from homology"/>
<evidence type="ECO:0000256" key="7">
    <source>
        <dbReference type="HAMAP-Rule" id="MF_00639"/>
    </source>
</evidence>
<dbReference type="GO" id="GO:0008360">
    <property type="term" value="P:regulation of cell shape"/>
    <property type="evidence" value="ECO:0007669"/>
    <property type="project" value="UniProtKB-KW"/>
</dbReference>
<comment type="similarity">
    <text evidence="7">Belongs to the MurCDEF family.</text>
</comment>
<dbReference type="STRING" id="1122973.GCA_000379925_01263"/>
<dbReference type="InterPro" id="IPR013221">
    <property type="entry name" value="Mur_ligase_cen"/>
</dbReference>
<keyword evidence="7 8" id="KW-0961">Cell wall biogenesis/degradation</keyword>
<evidence type="ECO:0000259" key="10">
    <source>
        <dbReference type="Pfam" id="PF08245"/>
    </source>
</evidence>
<sequence>MDERGEQIPLVEIIGKEIVILGGGESGVSAALLAKKEGLVPFLSDNGPLKSEMRALLQSEHIPYEEGGHILSNLNRASEVIKSPGIPDTAPVIVQCESMGLPIISEIEFAARYLRPEQFIGITGSNGKTTTTTLVDMGLRAAGVHSSACGNIGVSLARKVLDGDADTFAMELSSFQLDRMYDTHLHIAMLLNLSPDHLDRYDHKYENYALAKWRIFRNQGAGDYAILNVDDQFLSKLRVEHPLTAEHMLTFSCKDPKATAYFDGKTIHLPGEVTYDFSSFRLRGEHNAQNVMAAALALYAYGIAPDHPEVVEAFSTFGGVRHRTQIVGEWHGVTFVNDSKGTNLDATAHALSAMPDGRTILFLGGTDKGNDYSEIYDLVKAKAKALIFLTLDTDKLHKSFDILQLPTSTAHSMAEAFQQIQALDLHEGDVVLLSPACASFDLFNNYEDRGDQFVSAFQQLV</sequence>
<keyword evidence="7 8" id="KW-0133">Cell shape</keyword>
<comment type="subcellular location">
    <subcellularLocation>
        <location evidence="1 7 8">Cytoplasm</location>
    </subcellularLocation>
</comment>
<gene>
    <name evidence="7 11" type="primary">murD</name>
    <name evidence="11" type="ORF">E4P47_05945</name>
</gene>
<reference evidence="11 12" key="1">
    <citation type="submission" date="2019-03" db="EMBL/GenBank/DDBJ databases">
        <title>Porphyromonas levii Isolated from the Uterus of Dairy Cows.</title>
        <authorList>
            <person name="Francis A.M."/>
        </authorList>
    </citation>
    <scope>NUCLEOTIDE SEQUENCE [LARGE SCALE GENOMIC DNA]</scope>
    <source>
        <strain evidence="11 12">AF5678</strain>
    </source>
</reference>
<keyword evidence="7 8" id="KW-0131">Cell cycle</keyword>
<dbReference type="PANTHER" id="PTHR43692">
    <property type="entry name" value="UDP-N-ACETYLMURAMOYLALANINE--D-GLUTAMATE LIGASE"/>
    <property type="match status" value="1"/>
</dbReference>
<dbReference type="EC" id="6.3.2.9" evidence="7 8"/>
<dbReference type="SUPFAM" id="SSF53244">
    <property type="entry name" value="MurD-like peptide ligases, peptide-binding domain"/>
    <property type="match status" value="1"/>
</dbReference>
<dbReference type="GO" id="GO:0005737">
    <property type="term" value="C:cytoplasm"/>
    <property type="evidence" value="ECO:0007669"/>
    <property type="project" value="UniProtKB-SubCell"/>
</dbReference>
<evidence type="ECO:0000313" key="12">
    <source>
        <dbReference type="Proteomes" id="UP000297225"/>
    </source>
</evidence>
<evidence type="ECO:0000256" key="2">
    <source>
        <dbReference type="ARBA" id="ARBA00004752"/>
    </source>
</evidence>
<keyword evidence="7 8" id="KW-0573">Peptidoglycan synthesis</keyword>
<dbReference type="Gene3D" id="3.40.50.720">
    <property type="entry name" value="NAD(P)-binding Rossmann-like Domain"/>
    <property type="match status" value="1"/>
</dbReference>
<evidence type="ECO:0000256" key="1">
    <source>
        <dbReference type="ARBA" id="ARBA00004496"/>
    </source>
</evidence>